<dbReference type="Proteomes" id="UP000249522">
    <property type="component" value="Unassembled WGS sequence"/>
</dbReference>
<organism evidence="1 2">
    <name type="scientific">Paenibacillus sambharensis</name>
    <dbReference type="NCBI Taxonomy" id="1803190"/>
    <lineage>
        <taxon>Bacteria</taxon>
        <taxon>Bacillati</taxon>
        <taxon>Bacillota</taxon>
        <taxon>Bacilli</taxon>
        <taxon>Bacillales</taxon>
        <taxon>Paenibacillaceae</taxon>
        <taxon>Paenibacillus</taxon>
    </lineage>
</organism>
<accession>A0A2W1L4K0</accession>
<comment type="caution">
    <text evidence="1">The sequence shown here is derived from an EMBL/GenBank/DDBJ whole genome shotgun (WGS) entry which is preliminary data.</text>
</comment>
<name>A0A2W1L4K0_9BACL</name>
<dbReference type="EMBL" id="QKRB01000046">
    <property type="protein sequence ID" value="PZD94978.1"/>
    <property type="molecule type" value="Genomic_DNA"/>
</dbReference>
<evidence type="ECO:0000313" key="2">
    <source>
        <dbReference type="Proteomes" id="UP000249522"/>
    </source>
</evidence>
<proteinExistence type="predicted"/>
<reference evidence="1 2" key="1">
    <citation type="submission" date="2018-06" db="EMBL/GenBank/DDBJ databases">
        <title>Paenibacillus imtechensis sp. nov.</title>
        <authorList>
            <person name="Pinnaka A.K."/>
            <person name="Singh H."/>
            <person name="Kaur M."/>
        </authorList>
    </citation>
    <scope>NUCLEOTIDE SEQUENCE [LARGE SCALE GENOMIC DNA]</scope>
    <source>
        <strain evidence="1 2">SMB1</strain>
    </source>
</reference>
<evidence type="ECO:0000313" key="1">
    <source>
        <dbReference type="EMBL" id="PZD94978.1"/>
    </source>
</evidence>
<gene>
    <name evidence="1" type="ORF">DNH61_15155</name>
</gene>
<keyword evidence="2" id="KW-1185">Reference proteome</keyword>
<sequence>MALITKKPADLQELWQEIQEEVNALTSCCREVADRPAAAMPPPLGLPLRRCRDAATAHPVAVGLPVSACRCHAADRFAALALPGRRTAPQIAAG</sequence>
<dbReference type="AlphaFoldDB" id="A0A2W1L4K0"/>
<protein>
    <submittedName>
        <fullName evidence="1">Uncharacterized protein</fullName>
    </submittedName>
</protein>